<dbReference type="InterPro" id="IPR010982">
    <property type="entry name" value="Lambda_DNA-bd_dom_sf"/>
</dbReference>
<dbReference type="PANTHER" id="PTHR46558:SF4">
    <property type="entry name" value="DNA-BIDING PHAGE PROTEIN"/>
    <property type="match status" value="1"/>
</dbReference>
<protein>
    <submittedName>
        <fullName evidence="4">Helix-turn-helix transcriptional regulator</fullName>
    </submittedName>
</protein>
<keyword evidence="2" id="KW-0812">Transmembrane</keyword>
<dbReference type="CDD" id="cd00093">
    <property type="entry name" value="HTH_XRE"/>
    <property type="match status" value="1"/>
</dbReference>
<dbReference type="SMART" id="SM00530">
    <property type="entry name" value="HTH_XRE"/>
    <property type="match status" value="1"/>
</dbReference>
<dbReference type="GO" id="GO:0003677">
    <property type="term" value="F:DNA binding"/>
    <property type="evidence" value="ECO:0007669"/>
    <property type="project" value="UniProtKB-KW"/>
</dbReference>
<evidence type="ECO:0000256" key="2">
    <source>
        <dbReference type="SAM" id="Phobius"/>
    </source>
</evidence>
<dbReference type="Gene3D" id="1.10.260.40">
    <property type="entry name" value="lambda repressor-like DNA-binding domains"/>
    <property type="match status" value="1"/>
</dbReference>
<evidence type="ECO:0000256" key="1">
    <source>
        <dbReference type="ARBA" id="ARBA00023125"/>
    </source>
</evidence>
<dbReference type="PANTHER" id="PTHR46558">
    <property type="entry name" value="TRACRIPTIONAL REGULATORY PROTEIN-RELATED-RELATED"/>
    <property type="match status" value="1"/>
</dbReference>
<dbReference type="Pfam" id="PF01381">
    <property type="entry name" value="HTH_3"/>
    <property type="match status" value="1"/>
</dbReference>
<keyword evidence="2" id="KW-1133">Transmembrane helix</keyword>
<organism evidence="4 5">
    <name type="scientific">Anaerofilum hominis</name>
    <dbReference type="NCBI Taxonomy" id="2763016"/>
    <lineage>
        <taxon>Bacteria</taxon>
        <taxon>Bacillati</taxon>
        <taxon>Bacillota</taxon>
        <taxon>Clostridia</taxon>
        <taxon>Eubacteriales</taxon>
        <taxon>Oscillospiraceae</taxon>
        <taxon>Anaerofilum</taxon>
    </lineage>
</organism>
<keyword evidence="5" id="KW-1185">Reference proteome</keyword>
<feature type="transmembrane region" description="Helical" evidence="2">
    <location>
        <begin position="97"/>
        <end position="117"/>
    </location>
</feature>
<dbReference type="InterPro" id="IPR001387">
    <property type="entry name" value="Cro/C1-type_HTH"/>
</dbReference>
<keyword evidence="1" id="KW-0238">DNA-binding</keyword>
<gene>
    <name evidence="4" type="ORF">H8S23_08195</name>
</gene>
<feature type="domain" description="HTH cro/C1-type" evidence="3">
    <location>
        <begin position="10"/>
        <end position="64"/>
    </location>
</feature>
<dbReference type="EMBL" id="JACONZ010000002">
    <property type="protein sequence ID" value="MBC5581490.1"/>
    <property type="molecule type" value="Genomic_DNA"/>
</dbReference>
<proteinExistence type="predicted"/>
<evidence type="ECO:0000259" key="3">
    <source>
        <dbReference type="PROSITE" id="PS50943"/>
    </source>
</evidence>
<name>A0A923IE13_9FIRM</name>
<keyword evidence="2" id="KW-0472">Membrane</keyword>
<dbReference type="SUPFAM" id="SSF47413">
    <property type="entry name" value="lambda repressor-like DNA-binding domains"/>
    <property type="match status" value="1"/>
</dbReference>
<reference evidence="4" key="1">
    <citation type="submission" date="2020-08" db="EMBL/GenBank/DDBJ databases">
        <title>Genome public.</title>
        <authorList>
            <person name="Liu C."/>
            <person name="Sun Q."/>
        </authorList>
    </citation>
    <scope>NUCLEOTIDE SEQUENCE</scope>
    <source>
        <strain evidence="4">BX8</strain>
    </source>
</reference>
<evidence type="ECO:0000313" key="4">
    <source>
        <dbReference type="EMBL" id="MBC5581490.1"/>
    </source>
</evidence>
<dbReference type="AlphaFoldDB" id="A0A923IE13"/>
<sequence length="156" mass="17824">MNQIETGKFIAECRKEKKLTQAQLAEKLNITDRAISKWETGRSMPDSSIMLELCSLLNISVNELLTGGKIDMSDMDKYKENAENNLISLLHNRKKLFIIRLMGWGLIVCGIIIFLTFPAILNLNVMQEIVMRVMGILIFVCGNIAIYFYAKYQKVD</sequence>
<dbReference type="Proteomes" id="UP000659630">
    <property type="component" value="Unassembled WGS sequence"/>
</dbReference>
<feature type="transmembrane region" description="Helical" evidence="2">
    <location>
        <begin position="129"/>
        <end position="150"/>
    </location>
</feature>
<dbReference type="PROSITE" id="PS50943">
    <property type="entry name" value="HTH_CROC1"/>
    <property type="match status" value="1"/>
</dbReference>
<evidence type="ECO:0000313" key="5">
    <source>
        <dbReference type="Proteomes" id="UP000659630"/>
    </source>
</evidence>
<accession>A0A923IE13</accession>
<comment type="caution">
    <text evidence="4">The sequence shown here is derived from an EMBL/GenBank/DDBJ whole genome shotgun (WGS) entry which is preliminary data.</text>
</comment>